<dbReference type="Gene3D" id="3.30.1240.10">
    <property type="match status" value="1"/>
</dbReference>
<dbReference type="InterPro" id="IPR000150">
    <property type="entry name" value="Cof"/>
</dbReference>
<dbReference type="GO" id="GO:0000287">
    <property type="term" value="F:magnesium ion binding"/>
    <property type="evidence" value="ECO:0007669"/>
    <property type="project" value="TreeGrafter"/>
</dbReference>
<dbReference type="Proteomes" id="UP000284644">
    <property type="component" value="Unassembled WGS sequence"/>
</dbReference>
<dbReference type="Gene3D" id="3.40.50.1000">
    <property type="entry name" value="HAD superfamily/HAD-like"/>
    <property type="match status" value="1"/>
</dbReference>
<dbReference type="EC" id="3.-.-.-" evidence="1"/>
<dbReference type="EMBL" id="CYZD01000003">
    <property type="protein sequence ID" value="CUN82010.1"/>
    <property type="molecule type" value="Genomic_DNA"/>
</dbReference>
<accession>A0A174A2I8</accession>
<dbReference type="PANTHER" id="PTHR10000">
    <property type="entry name" value="PHOSPHOSERINE PHOSPHATASE"/>
    <property type="match status" value="1"/>
</dbReference>
<reference evidence="7 8" key="2">
    <citation type="submission" date="2018-08" db="EMBL/GenBank/DDBJ databases">
        <title>A genome reference for cultivated species of the human gut microbiota.</title>
        <authorList>
            <person name="Zou Y."/>
            <person name="Xue W."/>
            <person name="Luo G."/>
        </authorList>
    </citation>
    <scope>NUCLEOTIDE SEQUENCE [LARGE SCALE GENOMIC DNA]</scope>
    <source>
        <strain evidence="2 8">AF29-2BH</strain>
        <strain evidence="4 9">AM29-25AC</strain>
        <strain evidence="3 7">AM37-4AC</strain>
    </source>
</reference>
<sequence>MICCVKEYSIEEVMEEQYKMSVETRILFTDLDGTLLNDHKEVTSGNQAAIDEALACGHKIVVCTGRPLASARVCAAKAGLDKEGCYVICFNGGQIYDPYHEKTVYGKTFSKETAAKIIGEAMKRDLHIQSYSDTHILSARDTEELHRYAKINQLPYKVVECAADVVPEDPYKLIAITPAEQKEKNICFQKEVISQYAGEVHSFFSNDCYQEIVPEGISKGFAVRWFCDYLGIPIENSVAAGDAQNDVEMLKAAHVGAVMCNAFPGIAEYGNYVTEHDNNHDGVAEIIHKFILKDA</sequence>
<dbReference type="EMBL" id="CABHNB010000020">
    <property type="protein sequence ID" value="VUX04836.1"/>
    <property type="molecule type" value="Genomic_DNA"/>
</dbReference>
<proteinExistence type="predicted"/>
<protein>
    <submittedName>
        <fullName evidence="2">Cof-type HAD-IIB family hydrolase</fullName>
    </submittedName>
    <submittedName>
        <fullName evidence="5">Phosphatase</fullName>
        <ecNumber evidence="5">3.1.3.-</ecNumber>
    </submittedName>
    <submittedName>
        <fullName evidence="1">Putative hydrolase M6_Spy0533</fullName>
        <ecNumber evidence="1">3.-.-.-</ecNumber>
    </submittedName>
</protein>
<reference evidence="1 6" key="1">
    <citation type="submission" date="2015-09" db="EMBL/GenBank/DDBJ databases">
        <authorList>
            <consortium name="Pathogen Informatics"/>
        </authorList>
    </citation>
    <scope>NUCLEOTIDE SEQUENCE [LARGE SCALE GENOMIC DNA]</scope>
    <source>
        <strain evidence="1 6">2789STDY5608837</strain>
    </source>
</reference>
<evidence type="ECO:0000313" key="5">
    <source>
        <dbReference type="EMBL" id="VUX04836.1"/>
    </source>
</evidence>
<dbReference type="EMBL" id="QRSS01000011">
    <property type="protein sequence ID" value="RGQ04305.1"/>
    <property type="molecule type" value="Genomic_DNA"/>
</dbReference>
<evidence type="ECO:0000313" key="2">
    <source>
        <dbReference type="EMBL" id="RGQ04305.1"/>
    </source>
</evidence>
<dbReference type="Proteomes" id="UP000409147">
    <property type="component" value="Unassembled WGS sequence"/>
</dbReference>
<evidence type="ECO:0000313" key="8">
    <source>
        <dbReference type="Proteomes" id="UP000283585"/>
    </source>
</evidence>
<dbReference type="InterPro" id="IPR006379">
    <property type="entry name" value="HAD-SF_hydro_IIB"/>
</dbReference>
<evidence type="ECO:0000313" key="9">
    <source>
        <dbReference type="Proteomes" id="UP000284644"/>
    </source>
</evidence>
<gene>
    <name evidence="4" type="ORF">DW767_01650</name>
    <name evidence="3" type="ORF">DW859_05115</name>
    <name evidence="2" type="ORF">DWZ12_10535</name>
    <name evidence="1" type="ORF">ERS852394_00968</name>
    <name evidence="5" type="ORF">ROSSTS7063_01508</name>
</gene>
<dbReference type="RefSeq" id="WP_022389197.1">
    <property type="nucleotide sequence ID" value="NZ_CP145091.1"/>
</dbReference>
<evidence type="ECO:0000313" key="10">
    <source>
        <dbReference type="Proteomes" id="UP000409147"/>
    </source>
</evidence>
<dbReference type="Proteomes" id="UP000095409">
    <property type="component" value="Unassembled WGS sequence"/>
</dbReference>
<evidence type="ECO:0000313" key="3">
    <source>
        <dbReference type="EMBL" id="RHC09364.1"/>
    </source>
</evidence>
<dbReference type="SFLD" id="SFLDG01140">
    <property type="entry name" value="C2.B:_Phosphomannomutase_and_P"/>
    <property type="match status" value="1"/>
</dbReference>
<keyword evidence="10" id="KW-1185">Reference proteome</keyword>
<organism evidence="1 6">
    <name type="scientific">Blautia obeum</name>
    <dbReference type="NCBI Taxonomy" id="40520"/>
    <lineage>
        <taxon>Bacteria</taxon>
        <taxon>Bacillati</taxon>
        <taxon>Bacillota</taxon>
        <taxon>Clostridia</taxon>
        <taxon>Lachnospirales</taxon>
        <taxon>Lachnospiraceae</taxon>
        <taxon>Blautia</taxon>
    </lineage>
</organism>
<evidence type="ECO:0000313" key="7">
    <source>
        <dbReference type="Proteomes" id="UP000265808"/>
    </source>
</evidence>
<dbReference type="GO" id="GO:0016791">
    <property type="term" value="F:phosphatase activity"/>
    <property type="evidence" value="ECO:0007669"/>
    <property type="project" value="TreeGrafter"/>
</dbReference>
<dbReference type="NCBIfam" id="TIGR01484">
    <property type="entry name" value="HAD-SF-IIB"/>
    <property type="match status" value="1"/>
</dbReference>
<reference evidence="5 10" key="3">
    <citation type="submission" date="2019-07" db="EMBL/GenBank/DDBJ databases">
        <authorList>
            <person name="Hibberd C M."/>
            <person name="Gehrig L. J."/>
            <person name="Chang H.-W."/>
            <person name="Venkatesh S."/>
        </authorList>
    </citation>
    <scope>NUCLEOTIDE SEQUENCE [LARGE SCALE GENOMIC DNA]</scope>
    <source>
        <strain evidence="5">Ruminococcus_obeum_SSTS_Bg7063</strain>
    </source>
</reference>
<dbReference type="EMBL" id="QSJW01000001">
    <property type="protein sequence ID" value="RHE15885.1"/>
    <property type="molecule type" value="Genomic_DNA"/>
</dbReference>
<dbReference type="InterPro" id="IPR036412">
    <property type="entry name" value="HAD-like_sf"/>
</dbReference>
<dbReference type="EMBL" id="QSHL01000002">
    <property type="protein sequence ID" value="RHC09364.1"/>
    <property type="molecule type" value="Genomic_DNA"/>
</dbReference>
<name>A0A174A2I8_9FIRM</name>
<dbReference type="Proteomes" id="UP000283585">
    <property type="component" value="Unassembled WGS sequence"/>
</dbReference>
<dbReference type="SUPFAM" id="SSF56784">
    <property type="entry name" value="HAD-like"/>
    <property type="match status" value="1"/>
</dbReference>
<evidence type="ECO:0000313" key="6">
    <source>
        <dbReference type="Proteomes" id="UP000095409"/>
    </source>
</evidence>
<dbReference type="EC" id="3.1.3.-" evidence="5"/>
<dbReference type="GO" id="GO:0005829">
    <property type="term" value="C:cytosol"/>
    <property type="evidence" value="ECO:0007669"/>
    <property type="project" value="TreeGrafter"/>
</dbReference>
<dbReference type="SFLD" id="SFLDS00003">
    <property type="entry name" value="Haloacid_Dehalogenase"/>
    <property type="match status" value="1"/>
</dbReference>
<dbReference type="PROSITE" id="PS01228">
    <property type="entry name" value="COF_1"/>
    <property type="match status" value="1"/>
</dbReference>
<evidence type="ECO:0000313" key="1">
    <source>
        <dbReference type="EMBL" id="CUN82010.1"/>
    </source>
</evidence>
<evidence type="ECO:0000313" key="4">
    <source>
        <dbReference type="EMBL" id="RHE15885.1"/>
    </source>
</evidence>
<dbReference type="AlphaFoldDB" id="A0A174A2I8"/>
<dbReference type="Proteomes" id="UP000265808">
    <property type="component" value="Unassembled WGS sequence"/>
</dbReference>
<dbReference type="PANTHER" id="PTHR10000:SF8">
    <property type="entry name" value="HAD SUPERFAMILY HYDROLASE-LIKE, TYPE 3"/>
    <property type="match status" value="1"/>
</dbReference>
<dbReference type="InterPro" id="IPR023214">
    <property type="entry name" value="HAD_sf"/>
</dbReference>
<dbReference type="NCBIfam" id="TIGR00099">
    <property type="entry name" value="Cof-subfamily"/>
    <property type="match status" value="1"/>
</dbReference>
<keyword evidence="1" id="KW-0378">Hydrolase</keyword>
<dbReference type="Pfam" id="PF08282">
    <property type="entry name" value="Hydrolase_3"/>
    <property type="match status" value="1"/>
</dbReference>